<evidence type="ECO:0000259" key="4">
    <source>
        <dbReference type="PROSITE" id="PS50110"/>
    </source>
</evidence>
<dbReference type="GO" id="GO:0005886">
    <property type="term" value="C:plasma membrane"/>
    <property type="evidence" value="ECO:0007669"/>
    <property type="project" value="TreeGrafter"/>
</dbReference>
<dbReference type="Gene3D" id="3.40.50.2300">
    <property type="match status" value="1"/>
</dbReference>
<dbReference type="PROSITE" id="PS50887">
    <property type="entry name" value="GGDEF"/>
    <property type="match status" value="1"/>
</dbReference>
<evidence type="ECO:0000259" key="5">
    <source>
        <dbReference type="PROSITE" id="PS50887"/>
    </source>
</evidence>
<name>A0A6S6QNH2_9HYPH</name>
<dbReference type="Proteomes" id="UP000515317">
    <property type="component" value="Chromosome"/>
</dbReference>
<comment type="caution">
    <text evidence="3">Lacks conserved residue(s) required for the propagation of feature annotation.</text>
</comment>
<feature type="domain" description="GGDEF" evidence="5">
    <location>
        <begin position="163"/>
        <end position="293"/>
    </location>
</feature>
<dbReference type="SMART" id="SM00448">
    <property type="entry name" value="REC"/>
    <property type="match status" value="1"/>
</dbReference>
<evidence type="ECO:0000313" key="6">
    <source>
        <dbReference type="EMBL" id="BCJ89355.1"/>
    </source>
</evidence>
<dbReference type="InterPro" id="IPR043128">
    <property type="entry name" value="Rev_trsase/Diguanyl_cyclase"/>
</dbReference>
<dbReference type="Pfam" id="PF00990">
    <property type="entry name" value="GGDEF"/>
    <property type="match status" value="1"/>
</dbReference>
<dbReference type="GO" id="GO:1902201">
    <property type="term" value="P:negative regulation of bacterial-type flagellum-dependent cell motility"/>
    <property type="evidence" value="ECO:0007669"/>
    <property type="project" value="TreeGrafter"/>
</dbReference>
<dbReference type="PROSITE" id="PS50110">
    <property type="entry name" value="RESPONSE_REGULATORY"/>
    <property type="match status" value="1"/>
</dbReference>
<feature type="domain" description="Response regulatory" evidence="4">
    <location>
        <begin position="2"/>
        <end position="120"/>
    </location>
</feature>
<evidence type="ECO:0000256" key="3">
    <source>
        <dbReference type="PROSITE-ProRule" id="PRU00169"/>
    </source>
</evidence>
<dbReference type="GO" id="GO:0052621">
    <property type="term" value="F:diguanylate cyclase activity"/>
    <property type="evidence" value="ECO:0007669"/>
    <property type="project" value="UniProtKB-EC"/>
</dbReference>
<dbReference type="PANTHER" id="PTHR45138:SF9">
    <property type="entry name" value="DIGUANYLATE CYCLASE DGCM-RELATED"/>
    <property type="match status" value="1"/>
</dbReference>
<dbReference type="InterPro" id="IPR011006">
    <property type="entry name" value="CheY-like_superfamily"/>
</dbReference>
<dbReference type="Pfam" id="PF00072">
    <property type="entry name" value="Response_reg"/>
    <property type="match status" value="1"/>
</dbReference>
<gene>
    <name evidence="6" type="ORF">IZ6_00900</name>
</gene>
<dbReference type="SUPFAM" id="SSF52172">
    <property type="entry name" value="CheY-like"/>
    <property type="match status" value="1"/>
</dbReference>
<proteinExistence type="predicted"/>
<dbReference type="PANTHER" id="PTHR45138">
    <property type="entry name" value="REGULATORY COMPONENTS OF SENSORY TRANSDUCTION SYSTEM"/>
    <property type="match status" value="1"/>
</dbReference>
<dbReference type="FunFam" id="3.30.70.270:FF:000001">
    <property type="entry name" value="Diguanylate cyclase domain protein"/>
    <property type="match status" value="1"/>
</dbReference>
<protein>
    <recommendedName>
        <fullName evidence="1">diguanylate cyclase</fullName>
        <ecNumber evidence="1">2.7.7.65</ecNumber>
    </recommendedName>
</protein>
<accession>A0A6S6QNH2</accession>
<dbReference type="InterPro" id="IPR000160">
    <property type="entry name" value="GGDEF_dom"/>
</dbReference>
<organism evidence="6 7">
    <name type="scientific">Terrihabitans soli</name>
    <dbReference type="NCBI Taxonomy" id="708113"/>
    <lineage>
        <taxon>Bacteria</taxon>
        <taxon>Pseudomonadati</taxon>
        <taxon>Pseudomonadota</taxon>
        <taxon>Alphaproteobacteria</taxon>
        <taxon>Hyphomicrobiales</taxon>
        <taxon>Terrihabitans</taxon>
    </lineage>
</organism>
<dbReference type="InterPro" id="IPR029787">
    <property type="entry name" value="Nucleotide_cyclase"/>
</dbReference>
<comment type="catalytic activity">
    <reaction evidence="2">
        <text>2 GTP = 3',3'-c-di-GMP + 2 diphosphate</text>
        <dbReference type="Rhea" id="RHEA:24898"/>
        <dbReference type="ChEBI" id="CHEBI:33019"/>
        <dbReference type="ChEBI" id="CHEBI:37565"/>
        <dbReference type="ChEBI" id="CHEBI:58805"/>
        <dbReference type="EC" id="2.7.7.65"/>
    </reaction>
</comment>
<dbReference type="SMART" id="SM00267">
    <property type="entry name" value="GGDEF"/>
    <property type="match status" value="1"/>
</dbReference>
<dbReference type="InterPro" id="IPR001789">
    <property type="entry name" value="Sig_transdc_resp-reg_receiver"/>
</dbReference>
<dbReference type="RefSeq" id="WP_222876073.1">
    <property type="nucleotide sequence ID" value="NZ_AP023361.1"/>
</dbReference>
<dbReference type="NCBIfam" id="TIGR00254">
    <property type="entry name" value="GGDEF"/>
    <property type="match status" value="1"/>
</dbReference>
<dbReference type="EC" id="2.7.7.65" evidence="1"/>
<dbReference type="AlphaFoldDB" id="A0A6S6QNH2"/>
<reference evidence="6 7" key="1">
    <citation type="submission" date="2020-08" db="EMBL/GenBank/DDBJ databases">
        <title>Genome sequence of Rhizobiales bacterium strain IZ6.</title>
        <authorList>
            <person name="Nakai R."/>
            <person name="Naganuma T."/>
        </authorList>
    </citation>
    <scope>NUCLEOTIDE SEQUENCE [LARGE SCALE GENOMIC DNA]</scope>
    <source>
        <strain evidence="6 7">IZ6</strain>
    </source>
</reference>
<dbReference type="InterPro" id="IPR050469">
    <property type="entry name" value="Diguanylate_Cyclase"/>
</dbReference>
<evidence type="ECO:0000313" key="7">
    <source>
        <dbReference type="Proteomes" id="UP000515317"/>
    </source>
</evidence>
<dbReference type="CDD" id="cd01949">
    <property type="entry name" value="GGDEF"/>
    <property type="match status" value="1"/>
</dbReference>
<dbReference type="Gene3D" id="3.30.70.270">
    <property type="match status" value="1"/>
</dbReference>
<dbReference type="EMBL" id="AP023361">
    <property type="protein sequence ID" value="BCJ89355.1"/>
    <property type="molecule type" value="Genomic_DNA"/>
</dbReference>
<dbReference type="SUPFAM" id="SSF55073">
    <property type="entry name" value="Nucleotide cyclase"/>
    <property type="match status" value="1"/>
</dbReference>
<keyword evidence="7" id="KW-1185">Reference proteome</keyword>
<sequence>MRILLVDPGRTALKIVTRLLEAGDHEVRGFTDEMEALDYLGRDSEVDALLTSVELGRMSGLELCWQARIVTGDRRPLYIIVMSSNYERGHLIEALDSGADDFIGKPPVVEELYARLRAASRVVGMQRDLIRLASTDPLTGSLNRRAFFRLAGEACERAATGPLPLAAVMMDIDHFKKINDVYGHDVGDLVLRGVAEQAQKVDGSVFGRLGGEEFAMMLEGRNAQQGLVVADGLRVLMTQLSFPSSKGDVSLTCSFGVTEYHPGDAIDLMLKRADVALYEAKTGGRNRVIVSEDLDAVERPGGIIRGGSRSGDIEAAAE</sequence>
<dbReference type="KEGG" id="tso:IZ6_00900"/>
<dbReference type="GO" id="GO:0000160">
    <property type="term" value="P:phosphorelay signal transduction system"/>
    <property type="evidence" value="ECO:0007669"/>
    <property type="project" value="InterPro"/>
</dbReference>
<dbReference type="GO" id="GO:0043709">
    <property type="term" value="P:cell adhesion involved in single-species biofilm formation"/>
    <property type="evidence" value="ECO:0007669"/>
    <property type="project" value="TreeGrafter"/>
</dbReference>
<evidence type="ECO:0000256" key="1">
    <source>
        <dbReference type="ARBA" id="ARBA00012528"/>
    </source>
</evidence>
<evidence type="ECO:0000256" key="2">
    <source>
        <dbReference type="ARBA" id="ARBA00034247"/>
    </source>
</evidence>